<evidence type="ECO:0000256" key="1">
    <source>
        <dbReference type="ARBA" id="ARBA00009766"/>
    </source>
</evidence>
<comment type="caution">
    <text evidence="4">The sequence shown here is derived from an EMBL/GenBank/DDBJ whole genome shotgun (WGS) entry which is preliminary data.</text>
</comment>
<name>A0A840YWY9_9SPHN</name>
<feature type="signal peptide" evidence="3">
    <location>
        <begin position="1"/>
        <end position="22"/>
    </location>
</feature>
<proteinExistence type="inferred from homology"/>
<evidence type="ECO:0008006" key="6">
    <source>
        <dbReference type="Google" id="ProtNLM"/>
    </source>
</evidence>
<dbReference type="InterPro" id="IPR009742">
    <property type="entry name" value="Curlin_rpt"/>
</dbReference>
<reference evidence="4 5" key="1">
    <citation type="submission" date="2020-08" db="EMBL/GenBank/DDBJ databases">
        <title>Genomic Encyclopedia of Type Strains, Phase IV (KMG-IV): sequencing the most valuable type-strain genomes for metagenomic binning, comparative biology and taxonomic classification.</title>
        <authorList>
            <person name="Goeker M."/>
        </authorList>
    </citation>
    <scope>NUCLEOTIDE SEQUENCE [LARGE SCALE GENOMIC DNA]</scope>
    <source>
        <strain evidence="4 5">DSM 27203</strain>
    </source>
</reference>
<dbReference type="RefSeq" id="WP_184001758.1">
    <property type="nucleotide sequence ID" value="NZ_BAABIF010000004.1"/>
</dbReference>
<dbReference type="Proteomes" id="UP000554342">
    <property type="component" value="Unassembled WGS sequence"/>
</dbReference>
<keyword evidence="5" id="KW-1185">Reference proteome</keyword>
<dbReference type="GO" id="GO:0007155">
    <property type="term" value="P:cell adhesion"/>
    <property type="evidence" value="ECO:0007669"/>
    <property type="project" value="InterPro"/>
</dbReference>
<evidence type="ECO:0000256" key="3">
    <source>
        <dbReference type="SAM" id="SignalP"/>
    </source>
</evidence>
<keyword evidence="2 3" id="KW-0732">Signal</keyword>
<comment type="similarity">
    <text evidence="1">Belongs to the CsgA/CsgB family.</text>
</comment>
<feature type="chain" id="PRO_5033024165" description="Curlin associated repeat-containing protein" evidence="3">
    <location>
        <begin position="23"/>
        <end position="217"/>
    </location>
</feature>
<protein>
    <recommendedName>
        <fullName evidence="6">Curlin associated repeat-containing protein</fullName>
    </recommendedName>
</protein>
<dbReference type="AlphaFoldDB" id="A0A840YWY9"/>
<evidence type="ECO:0000313" key="5">
    <source>
        <dbReference type="Proteomes" id="UP000554342"/>
    </source>
</evidence>
<dbReference type="Pfam" id="PF07012">
    <property type="entry name" value="Curlin_rpt"/>
    <property type="match status" value="2"/>
</dbReference>
<dbReference type="EMBL" id="JACIJI010000001">
    <property type="protein sequence ID" value="MBB5718070.1"/>
    <property type="molecule type" value="Genomic_DNA"/>
</dbReference>
<dbReference type="GO" id="GO:0009289">
    <property type="term" value="C:pilus"/>
    <property type="evidence" value="ECO:0007669"/>
    <property type="project" value="InterPro"/>
</dbReference>
<organism evidence="4 5">
    <name type="scientific">Stakelama sediminis</name>
    <dbReference type="NCBI Taxonomy" id="463200"/>
    <lineage>
        <taxon>Bacteria</taxon>
        <taxon>Pseudomonadati</taxon>
        <taxon>Pseudomonadota</taxon>
        <taxon>Alphaproteobacteria</taxon>
        <taxon>Sphingomonadales</taxon>
        <taxon>Sphingomonadaceae</taxon>
        <taxon>Stakelama</taxon>
    </lineage>
</organism>
<accession>A0A840YWY9</accession>
<evidence type="ECO:0000313" key="4">
    <source>
        <dbReference type="EMBL" id="MBB5718070.1"/>
    </source>
</evidence>
<gene>
    <name evidence="4" type="ORF">FHR23_000977</name>
</gene>
<evidence type="ECO:0000256" key="2">
    <source>
        <dbReference type="ARBA" id="ARBA00022729"/>
    </source>
</evidence>
<sequence length="217" mass="22518">MRTKIVTTTCLAFAIAHAPLHAQTNGGTTTVSGGQQAQTLEVPRPDVVRNTAYIAQIGDGNRATILQSATNADASIRQTGNRNVAQVAQQQDAASYADLKQDGDDNDAGVTQQGSVGNAAYLTQTGDRNIARATQTSGAAGENGAILMQQGSDNLMALTQDGGDNQALLTQTGDGNSMTARQENGANRLIWQQTGNNLSDLQITQSGGAAMQITQSN</sequence>